<proteinExistence type="predicted"/>
<gene>
    <name evidence="1" type="ORF">FNT36_07830</name>
</gene>
<dbReference type="RefSeq" id="WP_144846157.1">
    <property type="nucleotide sequence ID" value="NZ_VMRJ01000002.1"/>
</dbReference>
<dbReference type="AlphaFoldDB" id="A0A558BXV9"/>
<organism evidence="1 2">
    <name type="scientific">Hymenobacter setariae</name>
    <dbReference type="NCBI Taxonomy" id="2594794"/>
    <lineage>
        <taxon>Bacteria</taxon>
        <taxon>Pseudomonadati</taxon>
        <taxon>Bacteroidota</taxon>
        <taxon>Cytophagia</taxon>
        <taxon>Cytophagales</taxon>
        <taxon>Hymenobacteraceae</taxon>
        <taxon>Hymenobacter</taxon>
    </lineage>
</organism>
<dbReference type="Proteomes" id="UP000317624">
    <property type="component" value="Unassembled WGS sequence"/>
</dbReference>
<reference evidence="1 2" key="1">
    <citation type="submission" date="2019-07" db="EMBL/GenBank/DDBJ databases">
        <title>Hymenobacter sp. straun FUR1 Genome sequencing and assembly.</title>
        <authorList>
            <person name="Chhetri G."/>
        </authorList>
    </citation>
    <scope>NUCLEOTIDE SEQUENCE [LARGE SCALE GENOMIC DNA]</scope>
    <source>
        <strain evidence="1 2">Fur1</strain>
    </source>
</reference>
<name>A0A558BXV9_9BACT</name>
<dbReference type="EMBL" id="VMRJ01000002">
    <property type="protein sequence ID" value="TVT41354.1"/>
    <property type="molecule type" value="Genomic_DNA"/>
</dbReference>
<evidence type="ECO:0000313" key="1">
    <source>
        <dbReference type="EMBL" id="TVT41354.1"/>
    </source>
</evidence>
<comment type="caution">
    <text evidence="1">The sequence shown here is derived from an EMBL/GenBank/DDBJ whole genome shotgun (WGS) entry which is preliminary data.</text>
</comment>
<dbReference type="OrthoDB" id="1356646at2"/>
<sequence>MFKLFHKPSLPAFPALAAYAHKDQYFCRIATWHWFDKHHIVVKDPNAPRLITMDPWPQLVFLDAMGKLTVAGYVAYMAHRYSGKTPDKLDATIIHELEQLRLSKLLAFADKPIAIQPAHDKPYRGSGSANA</sequence>
<accession>A0A558BXV9</accession>
<evidence type="ECO:0000313" key="2">
    <source>
        <dbReference type="Proteomes" id="UP000317624"/>
    </source>
</evidence>
<keyword evidence="2" id="KW-1185">Reference proteome</keyword>
<protein>
    <submittedName>
        <fullName evidence="1">Uncharacterized protein</fullName>
    </submittedName>
</protein>